<accession>A0A8K0X6A9</accession>
<keyword evidence="2" id="KW-0812">Transmembrane</keyword>
<dbReference type="Proteomes" id="UP000813385">
    <property type="component" value="Unassembled WGS sequence"/>
</dbReference>
<dbReference type="EMBL" id="JAGPXD010000002">
    <property type="protein sequence ID" value="KAH7368698.1"/>
    <property type="molecule type" value="Genomic_DNA"/>
</dbReference>
<feature type="transmembrane region" description="Helical" evidence="2">
    <location>
        <begin position="6"/>
        <end position="28"/>
    </location>
</feature>
<dbReference type="PANTHER" id="PTHR36182">
    <property type="entry name" value="PROTEIN, PUTATIVE (AFU_ORTHOLOGUE AFUA_6G10930)-RELATED"/>
    <property type="match status" value="1"/>
</dbReference>
<name>A0A8K0X6A9_9PEZI</name>
<keyword evidence="2" id="KW-1133">Transmembrane helix</keyword>
<dbReference type="PANTHER" id="PTHR36182:SF1">
    <property type="entry name" value="PROTEIN, PUTATIVE (AFU_ORTHOLOGUE AFUA_6G10930)-RELATED"/>
    <property type="match status" value="1"/>
</dbReference>
<proteinExistence type="predicted"/>
<dbReference type="Gene3D" id="2.70.50.70">
    <property type="match status" value="1"/>
</dbReference>
<gene>
    <name evidence="3" type="ORF">B0T11DRAFT_326848</name>
</gene>
<comment type="caution">
    <text evidence="3">The sequence shown here is derived from an EMBL/GenBank/DDBJ whole genome shotgun (WGS) entry which is preliminary data.</text>
</comment>
<feature type="region of interest" description="Disordered" evidence="1">
    <location>
        <begin position="212"/>
        <end position="248"/>
    </location>
</feature>
<keyword evidence="4" id="KW-1185">Reference proteome</keyword>
<evidence type="ECO:0000313" key="3">
    <source>
        <dbReference type="EMBL" id="KAH7368698.1"/>
    </source>
</evidence>
<dbReference type="OrthoDB" id="2342176at2759"/>
<evidence type="ECO:0000256" key="2">
    <source>
        <dbReference type="SAM" id="Phobius"/>
    </source>
</evidence>
<dbReference type="AlphaFoldDB" id="A0A8K0X6A9"/>
<keyword evidence="2" id="KW-0472">Membrane</keyword>
<evidence type="ECO:0000256" key="1">
    <source>
        <dbReference type="SAM" id="MobiDB-lite"/>
    </source>
</evidence>
<evidence type="ECO:0000313" key="4">
    <source>
        <dbReference type="Proteomes" id="UP000813385"/>
    </source>
</evidence>
<protein>
    <recommendedName>
        <fullName evidence="5">Lytic polysaccharide monooxygenase</fullName>
    </recommendedName>
</protein>
<reference evidence="3" key="1">
    <citation type="journal article" date="2021" name="Nat. Commun.">
        <title>Genetic determinants of endophytism in the Arabidopsis root mycobiome.</title>
        <authorList>
            <person name="Mesny F."/>
            <person name="Miyauchi S."/>
            <person name="Thiergart T."/>
            <person name="Pickel B."/>
            <person name="Atanasova L."/>
            <person name="Karlsson M."/>
            <person name="Huettel B."/>
            <person name="Barry K.W."/>
            <person name="Haridas S."/>
            <person name="Chen C."/>
            <person name="Bauer D."/>
            <person name="Andreopoulos W."/>
            <person name="Pangilinan J."/>
            <person name="LaButti K."/>
            <person name="Riley R."/>
            <person name="Lipzen A."/>
            <person name="Clum A."/>
            <person name="Drula E."/>
            <person name="Henrissat B."/>
            <person name="Kohler A."/>
            <person name="Grigoriev I.V."/>
            <person name="Martin F.M."/>
            <person name="Hacquard S."/>
        </authorList>
    </citation>
    <scope>NUCLEOTIDE SEQUENCE</scope>
    <source>
        <strain evidence="3">MPI-CAGE-AT-0016</strain>
    </source>
</reference>
<sequence length="285" mass="30235">MVRTFLAPWAVFVLIYFTIGVLGHMSMVSPAPINHKNNPFAGKIDSEYNNPLSASGSDFPCKGQHTLLDPSEGQPVAQWEAGQSYSMTIDGGAFHLGGSCQASLSFDGGQTFKVIHSYVGGCPSANGETSYSFTVPEDTPSAERAIFAWSWFNKIGNREMYMNCAVVSISGGGGGLDDRPDMFVANVGNGCSTAETYDVAFPDPGAEVTVQGSNTAPPTGNCGSGPGLTNPGGQRGSDGTSEHRPGNDWPDWYNHAERLRPCVLNIILGQLGMFGVPYVARFFAV</sequence>
<organism evidence="3 4">
    <name type="scientific">Plectosphaerella cucumerina</name>
    <dbReference type="NCBI Taxonomy" id="40658"/>
    <lineage>
        <taxon>Eukaryota</taxon>
        <taxon>Fungi</taxon>
        <taxon>Dikarya</taxon>
        <taxon>Ascomycota</taxon>
        <taxon>Pezizomycotina</taxon>
        <taxon>Sordariomycetes</taxon>
        <taxon>Hypocreomycetidae</taxon>
        <taxon>Glomerellales</taxon>
        <taxon>Plectosphaerellaceae</taxon>
        <taxon>Plectosphaerella</taxon>
    </lineage>
</organism>
<evidence type="ECO:0008006" key="5">
    <source>
        <dbReference type="Google" id="ProtNLM"/>
    </source>
</evidence>